<dbReference type="InterPro" id="IPR015422">
    <property type="entry name" value="PyrdxlP-dep_Trfase_small"/>
</dbReference>
<dbReference type="RefSeq" id="WP_067973777.1">
    <property type="nucleotide sequence ID" value="NZ_CAJHLO010000002.1"/>
</dbReference>
<keyword evidence="7" id="KW-1185">Reference proteome</keyword>
<dbReference type="GO" id="GO:0019346">
    <property type="term" value="P:transsulfuration"/>
    <property type="evidence" value="ECO:0007669"/>
    <property type="project" value="InterPro"/>
</dbReference>
<reference evidence="7" key="2">
    <citation type="submission" date="2016-01" db="EMBL/GenBank/DDBJ databases">
        <title>Six Aerococcus type strain genome sequencing and assembly using PacBio and Illumina Hiseq.</title>
        <authorList>
            <person name="Carkaci D."/>
            <person name="Dargis R."/>
            <person name="Nielsen X.C."/>
            <person name="Skovgaard O."/>
            <person name="Fuursted K."/>
            <person name="Christensen J.J."/>
        </authorList>
    </citation>
    <scope>NUCLEOTIDE SEQUENCE [LARGE SCALE GENOMIC DNA]</scope>
    <source>
        <strain evidence="7">CCUG43001</strain>
    </source>
</reference>
<dbReference type="FunFam" id="3.90.1150.10:FF:000070">
    <property type="entry name" value="Putative cystathionine gamma-synthase"/>
    <property type="match status" value="1"/>
</dbReference>
<organism evidence="6 7">
    <name type="scientific">Aerococcus sanguinicola</name>
    <dbReference type="NCBI Taxonomy" id="119206"/>
    <lineage>
        <taxon>Bacteria</taxon>
        <taxon>Bacillati</taxon>
        <taxon>Bacillota</taxon>
        <taxon>Bacilli</taxon>
        <taxon>Lactobacillales</taxon>
        <taxon>Aerococcaceae</taxon>
        <taxon>Aerococcus</taxon>
    </lineage>
</organism>
<evidence type="ECO:0000256" key="2">
    <source>
        <dbReference type="ARBA" id="ARBA00009077"/>
    </source>
</evidence>
<gene>
    <name evidence="6" type="ORF">AWM72_04350</name>
</gene>
<dbReference type="Proteomes" id="UP000069912">
    <property type="component" value="Chromosome"/>
</dbReference>
<dbReference type="Gene3D" id="3.90.1150.10">
    <property type="entry name" value="Aspartate Aminotransferase, domain 1"/>
    <property type="match status" value="1"/>
</dbReference>
<comment type="cofactor">
    <cofactor evidence="1 5">
        <name>pyridoxal 5'-phosphate</name>
        <dbReference type="ChEBI" id="CHEBI:597326"/>
    </cofactor>
</comment>
<evidence type="ECO:0000313" key="6">
    <source>
        <dbReference type="EMBL" id="AMB94041.1"/>
    </source>
</evidence>
<dbReference type="PIRSF" id="PIRSF001434">
    <property type="entry name" value="CGS"/>
    <property type="match status" value="1"/>
</dbReference>
<dbReference type="InterPro" id="IPR015421">
    <property type="entry name" value="PyrdxlP-dep_Trfase_major"/>
</dbReference>
<dbReference type="Pfam" id="PF01053">
    <property type="entry name" value="Cys_Met_Meta_PP"/>
    <property type="match status" value="1"/>
</dbReference>
<evidence type="ECO:0000313" key="7">
    <source>
        <dbReference type="Proteomes" id="UP000069912"/>
    </source>
</evidence>
<feature type="modified residue" description="N6-(pyridoxal phosphate)lysine" evidence="4">
    <location>
        <position position="195"/>
    </location>
</feature>
<reference evidence="6 7" key="1">
    <citation type="journal article" date="2016" name="Genome Announc.">
        <title>Complete Genome Sequences of Aerococcus christensenii CCUG 28831T, Aerococcus sanguinicola CCUG 43001T, Aerococcus urinae CCUG 36881T, Aerococcus urinaeequi CCUG 28094T, Aerococcus urinaehominis CCUG 42038 BT, and Aerococcus viridans CCUG 4311T.</title>
        <authorList>
            <person name="Carkaci D."/>
            <person name="Dargis R."/>
            <person name="Nielsen X.C."/>
            <person name="Skovgaard O."/>
            <person name="Fuursted K."/>
            <person name="Christensen J.J."/>
        </authorList>
    </citation>
    <scope>NUCLEOTIDE SEQUENCE [LARGE SCALE GENOMIC DNA]</scope>
    <source>
        <strain evidence="6 7">CCUG43001</strain>
    </source>
</reference>
<keyword evidence="3 4" id="KW-0663">Pyridoxal phosphate</keyword>
<dbReference type="EMBL" id="CP014160">
    <property type="protein sequence ID" value="AMB94041.1"/>
    <property type="molecule type" value="Genomic_DNA"/>
</dbReference>
<dbReference type="InterPro" id="IPR054542">
    <property type="entry name" value="Cys_met_metab_PP"/>
</dbReference>
<dbReference type="GO" id="GO:0005737">
    <property type="term" value="C:cytoplasm"/>
    <property type="evidence" value="ECO:0007669"/>
    <property type="project" value="TreeGrafter"/>
</dbReference>
<dbReference type="GO" id="GO:0030170">
    <property type="term" value="F:pyridoxal phosphate binding"/>
    <property type="evidence" value="ECO:0007669"/>
    <property type="project" value="InterPro"/>
</dbReference>
<dbReference type="PANTHER" id="PTHR11808">
    <property type="entry name" value="TRANS-SULFURATION ENZYME FAMILY MEMBER"/>
    <property type="match status" value="1"/>
</dbReference>
<evidence type="ECO:0000256" key="5">
    <source>
        <dbReference type="RuleBase" id="RU362118"/>
    </source>
</evidence>
<dbReference type="GO" id="GO:0016846">
    <property type="term" value="F:carbon-sulfur lyase activity"/>
    <property type="evidence" value="ECO:0007669"/>
    <property type="project" value="TreeGrafter"/>
</dbReference>
<dbReference type="CDD" id="cd00614">
    <property type="entry name" value="CGS_like"/>
    <property type="match status" value="1"/>
</dbReference>
<dbReference type="KEGG" id="asan:AWM72_04350"/>
<dbReference type="FunFam" id="3.40.640.10:FF:000009">
    <property type="entry name" value="Cystathionine gamma-synthase homolog"/>
    <property type="match status" value="1"/>
</dbReference>
<evidence type="ECO:0000256" key="3">
    <source>
        <dbReference type="ARBA" id="ARBA00022898"/>
    </source>
</evidence>
<dbReference type="Gene3D" id="3.40.640.10">
    <property type="entry name" value="Type I PLP-dependent aspartate aminotransferase-like (Major domain)"/>
    <property type="match status" value="1"/>
</dbReference>
<dbReference type="InterPro" id="IPR000277">
    <property type="entry name" value="Cys/Met-Metab_PyrdxlP-dep_enz"/>
</dbReference>
<proteinExistence type="inferred from homology"/>
<dbReference type="GeneID" id="92903301"/>
<accession>A0A109RDB3</accession>
<dbReference type="PANTHER" id="PTHR11808:SF90">
    <property type="entry name" value="CYSTATHIONINE GAMMA-SYNTHASE"/>
    <property type="match status" value="1"/>
</dbReference>
<dbReference type="SUPFAM" id="SSF53383">
    <property type="entry name" value="PLP-dependent transferases"/>
    <property type="match status" value="1"/>
</dbReference>
<sequence>MKHVETILAQLGNHSDPRTGAINTPIYLSTAYAHPHLGESTGYDYVRTANPTRDVLQAGIAELEGGKYGFATASGMAAIQLVLEGLLKAGDRIVTLQDLYGGAYRYFHHMEELGVYQFEYCLDQEALEAALKEETAMVFIETPTNPLMVEFDIEAIADLAKAAGALLVVDNTFYTPIIQRPLELGADVVVHSATKYLAGHNDVLAGLVVCSRDDLGEKLDFQLNTTGSTLSVFDSWLVIRGLKTLALRFKQHEKNARAIVDYLKEEPLVTAVNYPGRGGMLSFAIKDTELISDFLQALDIITFAESLGGVESLITYPKTQTHADIPEEVRLSYGLTDEILRISTGIEFAEDLVADLKQAFDAVR</sequence>
<dbReference type="AlphaFoldDB" id="A0A109RDB3"/>
<dbReference type="PROSITE" id="PS00868">
    <property type="entry name" value="CYS_MET_METAB_PP"/>
    <property type="match status" value="1"/>
</dbReference>
<name>A0A109RDB3_9LACT</name>
<comment type="similarity">
    <text evidence="2 5">Belongs to the trans-sulfuration enzymes family.</text>
</comment>
<evidence type="ECO:0000256" key="4">
    <source>
        <dbReference type="PIRSR" id="PIRSR001434-2"/>
    </source>
</evidence>
<dbReference type="InterPro" id="IPR015424">
    <property type="entry name" value="PyrdxlP-dep_Trfase"/>
</dbReference>
<protein>
    <submittedName>
        <fullName evidence="6">Cystathionine gamma-synthase</fullName>
    </submittedName>
</protein>
<evidence type="ECO:0000256" key="1">
    <source>
        <dbReference type="ARBA" id="ARBA00001933"/>
    </source>
</evidence>